<dbReference type="Gene3D" id="3.40.30.10">
    <property type="entry name" value="Glutaredoxin"/>
    <property type="match status" value="1"/>
</dbReference>
<name>A0A919P979_9CELL</name>
<dbReference type="InterPro" id="IPR012336">
    <property type="entry name" value="Thioredoxin-like_fold"/>
</dbReference>
<evidence type="ECO:0000256" key="2">
    <source>
        <dbReference type="ARBA" id="ARBA00022729"/>
    </source>
</evidence>
<evidence type="ECO:0000256" key="6">
    <source>
        <dbReference type="SAM" id="MobiDB-lite"/>
    </source>
</evidence>
<reference evidence="9" key="1">
    <citation type="submission" date="2021-01" db="EMBL/GenBank/DDBJ databases">
        <title>Whole genome shotgun sequence of Cellulomonas pakistanensis NBRC 110800.</title>
        <authorList>
            <person name="Komaki H."/>
            <person name="Tamura T."/>
        </authorList>
    </citation>
    <scope>NUCLEOTIDE SEQUENCE</scope>
    <source>
        <strain evidence="9">NBRC 110800</strain>
    </source>
</reference>
<dbReference type="PANTHER" id="PTHR13887">
    <property type="entry name" value="GLUTATHIONE S-TRANSFERASE KAPPA"/>
    <property type="match status" value="1"/>
</dbReference>
<keyword evidence="3" id="KW-0560">Oxidoreductase</keyword>
<sequence length="284" mass="29701">MSSTPSPGKGRPSKNERRDAAREQARVLREQQAKRDRRNKILGISILGAAVVALIAVIVVIIAQQPDDAEALPEYPDTPLSEVAVVPSVALEDGGIPVSAEGVGAVDDAVTRVDVYLDYMCPACGAFEESNGDNLISLASEGEATVVYHPVSILNRFSNGTGYSTRAAAAAALVAQDAPEQFAAFNQQLFAGQPDEGTNGLTNEEIAQIARDAGVAGAVADDIADGTALDQFGQWVTSATNEVTANEALFNAQSGSFGTPTITIDGELWTENWTDPEALLQAIG</sequence>
<dbReference type="AlphaFoldDB" id="A0A919P979"/>
<evidence type="ECO:0000256" key="3">
    <source>
        <dbReference type="ARBA" id="ARBA00023002"/>
    </source>
</evidence>
<comment type="caution">
    <text evidence="9">The sequence shown here is derived from an EMBL/GenBank/DDBJ whole genome shotgun (WGS) entry which is preliminary data.</text>
</comment>
<dbReference type="SUPFAM" id="SSF52833">
    <property type="entry name" value="Thioredoxin-like"/>
    <property type="match status" value="1"/>
</dbReference>
<evidence type="ECO:0000313" key="10">
    <source>
        <dbReference type="Proteomes" id="UP000642125"/>
    </source>
</evidence>
<keyword evidence="5" id="KW-0676">Redox-active center</keyword>
<feature type="transmembrane region" description="Helical" evidence="7">
    <location>
        <begin position="41"/>
        <end position="63"/>
    </location>
</feature>
<keyword evidence="7" id="KW-1133">Transmembrane helix</keyword>
<evidence type="ECO:0000259" key="8">
    <source>
        <dbReference type="Pfam" id="PF13462"/>
    </source>
</evidence>
<dbReference type="CDD" id="cd02972">
    <property type="entry name" value="DsbA_family"/>
    <property type="match status" value="1"/>
</dbReference>
<evidence type="ECO:0000256" key="5">
    <source>
        <dbReference type="ARBA" id="ARBA00023284"/>
    </source>
</evidence>
<evidence type="ECO:0000313" key="9">
    <source>
        <dbReference type="EMBL" id="GIG35433.1"/>
    </source>
</evidence>
<comment type="similarity">
    <text evidence="1">Belongs to the thioredoxin family. DsbA subfamily.</text>
</comment>
<dbReference type="EMBL" id="BONO01000004">
    <property type="protein sequence ID" value="GIG35433.1"/>
    <property type="molecule type" value="Genomic_DNA"/>
</dbReference>
<keyword evidence="7" id="KW-0472">Membrane</keyword>
<dbReference type="GO" id="GO:0016491">
    <property type="term" value="F:oxidoreductase activity"/>
    <property type="evidence" value="ECO:0007669"/>
    <property type="project" value="UniProtKB-KW"/>
</dbReference>
<evidence type="ECO:0000256" key="4">
    <source>
        <dbReference type="ARBA" id="ARBA00023157"/>
    </source>
</evidence>
<accession>A0A919P979</accession>
<organism evidence="9 10">
    <name type="scientific">Cellulomonas pakistanensis</name>
    <dbReference type="NCBI Taxonomy" id="992287"/>
    <lineage>
        <taxon>Bacteria</taxon>
        <taxon>Bacillati</taxon>
        <taxon>Actinomycetota</taxon>
        <taxon>Actinomycetes</taxon>
        <taxon>Micrococcales</taxon>
        <taxon>Cellulomonadaceae</taxon>
        <taxon>Cellulomonas</taxon>
    </lineage>
</organism>
<evidence type="ECO:0000256" key="1">
    <source>
        <dbReference type="ARBA" id="ARBA00005791"/>
    </source>
</evidence>
<gene>
    <name evidence="9" type="ORF">Cpa01nite_08140</name>
</gene>
<dbReference type="InterPro" id="IPR036249">
    <property type="entry name" value="Thioredoxin-like_sf"/>
</dbReference>
<dbReference type="PANTHER" id="PTHR13887:SF14">
    <property type="entry name" value="DISULFIDE BOND FORMATION PROTEIN D"/>
    <property type="match status" value="1"/>
</dbReference>
<dbReference type="Pfam" id="PF13462">
    <property type="entry name" value="Thioredoxin_4"/>
    <property type="match status" value="1"/>
</dbReference>
<feature type="region of interest" description="Disordered" evidence="6">
    <location>
        <begin position="1"/>
        <end position="32"/>
    </location>
</feature>
<evidence type="ECO:0000256" key="7">
    <source>
        <dbReference type="SAM" id="Phobius"/>
    </source>
</evidence>
<protein>
    <submittedName>
        <fullName evidence="9">Membrane protein</fullName>
    </submittedName>
</protein>
<keyword evidence="7" id="KW-0812">Transmembrane</keyword>
<dbReference type="RefSeq" id="WP_203667473.1">
    <property type="nucleotide sequence ID" value="NZ_BONO01000004.1"/>
</dbReference>
<feature type="domain" description="Thioredoxin-like fold" evidence="8">
    <location>
        <begin position="108"/>
        <end position="274"/>
    </location>
</feature>
<proteinExistence type="inferred from homology"/>
<feature type="compositionally biased region" description="Basic and acidic residues" evidence="6">
    <location>
        <begin position="13"/>
        <end position="32"/>
    </location>
</feature>
<keyword evidence="10" id="KW-1185">Reference proteome</keyword>
<keyword evidence="4" id="KW-1015">Disulfide bond</keyword>
<dbReference type="Proteomes" id="UP000642125">
    <property type="component" value="Unassembled WGS sequence"/>
</dbReference>
<keyword evidence="2" id="KW-0732">Signal</keyword>